<dbReference type="Proteomes" id="UP000238701">
    <property type="component" value="Unassembled WGS sequence"/>
</dbReference>
<protein>
    <submittedName>
        <fullName evidence="2">Uncharacterized protein</fullName>
    </submittedName>
</protein>
<dbReference type="OrthoDB" id="9837708at2"/>
<dbReference type="EMBL" id="OMOD01000186">
    <property type="protein sequence ID" value="SPF48726.1"/>
    <property type="molecule type" value="Genomic_DNA"/>
</dbReference>
<reference evidence="3" key="1">
    <citation type="submission" date="2018-02" db="EMBL/GenBank/DDBJ databases">
        <authorList>
            <person name="Hausmann B."/>
        </authorList>
    </citation>
    <scope>NUCLEOTIDE SEQUENCE [LARGE SCALE GENOMIC DNA]</scope>
    <source>
        <strain evidence="3">Peat soil MAG SbA1</strain>
    </source>
</reference>
<accession>A0A2U3LA25</accession>
<organism evidence="2 3">
    <name type="scientific">Candidatus Sulfotelmatobacter kueseliae</name>
    <dbReference type="NCBI Taxonomy" id="2042962"/>
    <lineage>
        <taxon>Bacteria</taxon>
        <taxon>Pseudomonadati</taxon>
        <taxon>Acidobacteriota</taxon>
        <taxon>Terriglobia</taxon>
        <taxon>Terriglobales</taxon>
        <taxon>Candidatus Korobacteraceae</taxon>
        <taxon>Candidatus Sulfotelmatobacter</taxon>
    </lineage>
</organism>
<proteinExistence type="predicted"/>
<name>A0A2U3LA25_9BACT</name>
<evidence type="ECO:0000256" key="1">
    <source>
        <dbReference type="SAM" id="MobiDB-lite"/>
    </source>
</evidence>
<sequence>MEGITRIVSESLARHGFDRPLDYRRLHWSRWFRCQSHHSLLVVPSKPGVFALAEEIMSVGTAALGCPAERSSAESVWDQVSDPVRSGAARLDSAASTDAAPAQRRMLAVTQFFAHDDMAFVLDRMLSRENPMRARLVSGRYFVRFVIIEDEAQRRSICNALNQWIAGSGEKVSGIGAHFATSLELTDVRVGTAALGRPAERPPPSAVRPSEARRPMQLWPLQTPPVHRRRLRSSTPEPPPTFTVLRHSPPASDRRRAGSASADL</sequence>
<evidence type="ECO:0000313" key="2">
    <source>
        <dbReference type="EMBL" id="SPF48726.1"/>
    </source>
</evidence>
<dbReference type="AlphaFoldDB" id="A0A2U3LA25"/>
<feature type="region of interest" description="Disordered" evidence="1">
    <location>
        <begin position="194"/>
        <end position="264"/>
    </location>
</feature>
<gene>
    <name evidence="2" type="ORF">SBA1_880012</name>
</gene>
<evidence type="ECO:0000313" key="3">
    <source>
        <dbReference type="Proteomes" id="UP000238701"/>
    </source>
</evidence>